<dbReference type="Proteomes" id="UP000247540">
    <property type="component" value="Unassembled WGS sequence"/>
</dbReference>
<organism evidence="15 16">
    <name type="scientific">Xylophilus ampelinus</name>
    <dbReference type="NCBI Taxonomy" id="54067"/>
    <lineage>
        <taxon>Bacteria</taxon>
        <taxon>Pseudomonadati</taxon>
        <taxon>Pseudomonadota</taxon>
        <taxon>Betaproteobacteria</taxon>
        <taxon>Burkholderiales</taxon>
        <taxon>Xylophilus</taxon>
    </lineage>
</organism>
<keyword evidence="9" id="KW-0902">Two-component regulatory system</keyword>
<sequence length="549" mass="57362">MAVRAAMATEARPGAPPSAASVLSATGAVTRGSIRRRLLGTLAVLFLAAMVVLSVAAQAWGRRAADQSFDRLLTASVLAMGDAVSFDGAQWDLVLPYAALDLLAMAPDDRVFYSLRTPGGALVTGYDDLPAPPAAQRREAERRAADGPAAQDATPVFFDAPYRGETVRFALAGRWAAGAADQGRAWLQVGQTRRARDAAATDTARVATAAIALLTGAALLLCWWGVRRALAPVARLEHEIAGRAASDLQPIATPVPVEMAQAVGALNRFMGRLADNLDALRVFIADAAHQMRTPLAALRAQAQMAVDEPDPAEQRRSLVAIERNAERLTRLLNQLLSDATVAHRDTLGRFEPVDLLRTVREALRDAVPRADPQPAVRLHCDLQAAPTRGDALMLREAIKNLVDNALKHGVRRGAAGRADVGEGVGQGAQTAAEATSAAVTRPPEAVELGEGAAAAAPVAEIDLALEAAPGGGWSLSVADRGPGIAADEMPTLFERFARGRDAVPGGAGLGMAIVHRVVERHGGRLALAPRAGGGLVVRMQLPAADGEAV</sequence>
<evidence type="ECO:0000256" key="4">
    <source>
        <dbReference type="ARBA" id="ARBA00022553"/>
    </source>
</evidence>
<dbReference type="InterPro" id="IPR005467">
    <property type="entry name" value="His_kinase_dom"/>
</dbReference>
<evidence type="ECO:0000313" key="16">
    <source>
        <dbReference type="Proteomes" id="UP000247540"/>
    </source>
</evidence>
<dbReference type="PROSITE" id="PS50109">
    <property type="entry name" value="HIS_KIN"/>
    <property type="match status" value="1"/>
</dbReference>
<evidence type="ECO:0000256" key="3">
    <source>
        <dbReference type="ARBA" id="ARBA00012438"/>
    </source>
</evidence>
<dbReference type="InterPro" id="IPR036097">
    <property type="entry name" value="HisK_dim/P_sf"/>
</dbReference>
<dbReference type="PANTHER" id="PTHR45436:SF1">
    <property type="entry name" value="SENSOR PROTEIN QSEC"/>
    <property type="match status" value="1"/>
</dbReference>
<dbReference type="InterPro" id="IPR004358">
    <property type="entry name" value="Sig_transdc_His_kin-like_C"/>
</dbReference>
<keyword evidence="6 12" id="KW-0812">Transmembrane</keyword>
<evidence type="ECO:0000256" key="6">
    <source>
        <dbReference type="ARBA" id="ARBA00022692"/>
    </source>
</evidence>
<evidence type="ECO:0000256" key="8">
    <source>
        <dbReference type="ARBA" id="ARBA00022989"/>
    </source>
</evidence>
<evidence type="ECO:0000256" key="9">
    <source>
        <dbReference type="ARBA" id="ARBA00023012"/>
    </source>
</evidence>
<feature type="compositionally biased region" description="Low complexity" evidence="11">
    <location>
        <begin position="427"/>
        <end position="442"/>
    </location>
</feature>
<comment type="subcellular location">
    <subcellularLocation>
        <location evidence="2">Membrane</location>
    </subcellularLocation>
</comment>
<dbReference type="GO" id="GO:0005886">
    <property type="term" value="C:plasma membrane"/>
    <property type="evidence" value="ECO:0007669"/>
    <property type="project" value="TreeGrafter"/>
</dbReference>
<proteinExistence type="predicted"/>
<dbReference type="Pfam" id="PF00512">
    <property type="entry name" value="HisKA"/>
    <property type="match status" value="1"/>
</dbReference>
<feature type="region of interest" description="Disordered" evidence="11">
    <location>
        <begin position="127"/>
        <end position="149"/>
    </location>
</feature>
<dbReference type="InterPro" id="IPR050428">
    <property type="entry name" value="TCS_sensor_his_kinase"/>
</dbReference>
<feature type="domain" description="Histidine kinase" evidence="13">
    <location>
        <begin position="286"/>
        <end position="545"/>
    </location>
</feature>
<keyword evidence="7 15" id="KW-0418">Kinase</keyword>
<feature type="transmembrane region" description="Helical" evidence="12">
    <location>
        <begin position="38"/>
        <end position="61"/>
    </location>
</feature>
<evidence type="ECO:0000256" key="2">
    <source>
        <dbReference type="ARBA" id="ARBA00004370"/>
    </source>
</evidence>
<keyword evidence="5" id="KW-0808">Transferase</keyword>
<evidence type="ECO:0000256" key="7">
    <source>
        <dbReference type="ARBA" id="ARBA00022777"/>
    </source>
</evidence>
<dbReference type="EC" id="2.7.13.3" evidence="3"/>
<evidence type="ECO:0000259" key="14">
    <source>
        <dbReference type="PROSITE" id="PS50885"/>
    </source>
</evidence>
<dbReference type="InterPro" id="IPR003594">
    <property type="entry name" value="HATPase_dom"/>
</dbReference>
<evidence type="ECO:0000256" key="5">
    <source>
        <dbReference type="ARBA" id="ARBA00022679"/>
    </source>
</evidence>
<dbReference type="InterPro" id="IPR003660">
    <property type="entry name" value="HAMP_dom"/>
</dbReference>
<comment type="catalytic activity">
    <reaction evidence="1">
        <text>ATP + protein L-histidine = ADP + protein N-phospho-L-histidine.</text>
        <dbReference type="EC" id="2.7.13.3"/>
    </reaction>
</comment>
<dbReference type="GO" id="GO:0000155">
    <property type="term" value="F:phosphorelay sensor kinase activity"/>
    <property type="evidence" value="ECO:0007669"/>
    <property type="project" value="InterPro"/>
</dbReference>
<evidence type="ECO:0000313" key="15">
    <source>
        <dbReference type="EMBL" id="PYE78192.1"/>
    </source>
</evidence>
<gene>
    <name evidence="15" type="ORF">DFQ15_109105</name>
</gene>
<evidence type="ECO:0000256" key="1">
    <source>
        <dbReference type="ARBA" id="ARBA00000085"/>
    </source>
</evidence>
<feature type="region of interest" description="Disordered" evidence="11">
    <location>
        <begin position="416"/>
        <end position="442"/>
    </location>
</feature>
<name>A0A318SLR3_9BURK</name>
<dbReference type="InterPro" id="IPR013727">
    <property type="entry name" value="2CSK_N"/>
</dbReference>
<dbReference type="SUPFAM" id="SSF55874">
    <property type="entry name" value="ATPase domain of HSP90 chaperone/DNA topoisomerase II/histidine kinase"/>
    <property type="match status" value="1"/>
</dbReference>
<dbReference type="PRINTS" id="PR00344">
    <property type="entry name" value="BCTRLSENSOR"/>
</dbReference>
<dbReference type="Gene3D" id="3.30.565.10">
    <property type="entry name" value="Histidine kinase-like ATPase, C-terminal domain"/>
    <property type="match status" value="1"/>
</dbReference>
<evidence type="ECO:0000256" key="12">
    <source>
        <dbReference type="SAM" id="Phobius"/>
    </source>
</evidence>
<keyword evidence="10 12" id="KW-0472">Membrane</keyword>
<keyword evidence="8 12" id="KW-1133">Transmembrane helix</keyword>
<dbReference type="CDD" id="cd00075">
    <property type="entry name" value="HATPase"/>
    <property type="match status" value="1"/>
</dbReference>
<dbReference type="PANTHER" id="PTHR45436">
    <property type="entry name" value="SENSOR HISTIDINE KINASE YKOH"/>
    <property type="match status" value="1"/>
</dbReference>
<keyword evidence="16" id="KW-1185">Reference proteome</keyword>
<dbReference type="SUPFAM" id="SSF47384">
    <property type="entry name" value="Homodimeric domain of signal transducing histidine kinase"/>
    <property type="match status" value="1"/>
</dbReference>
<accession>A0A318SLR3</accession>
<feature type="compositionally biased region" description="Basic and acidic residues" evidence="11">
    <location>
        <begin position="136"/>
        <end position="145"/>
    </location>
</feature>
<reference evidence="15 16" key="1">
    <citation type="submission" date="2018-06" db="EMBL/GenBank/DDBJ databases">
        <title>Genomic Encyclopedia of Type Strains, Phase III (KMG-III): the genomes of soil and plant-associated and newly described type strains.</title>
        <authorList>
            <person name="Whitman W."/>
        </authorList>
    </citation>
    <scope>NUCLEOTIDE SEQUENCE [LARGE SCALE GENOMIC DNA]</scope>
    <source>
        <strain evidence="15 16">CECT 7646</strain>
    </source>
</reference>
<dbReference type="EMBL" id="QJTC01000009">
    <property type="protein sequence ID" value="PYE78192.1"/>
    <property type="molecule type" value="Genomic_DNA"/>
</dbReference>
<dbReference type="PROSITE" id="PS50885">
    <property type="entry name" value="HAMP"/>
    <property type="match status" value="1"/>
</dbReference>
<feature type="domain" description="HAMP" evidence="14">
    <location>
        <begin position="227"/>
        <end position="278"/>
    </location>
</feature>
<dbReference type="Pfam" id="PF08521">
    <property type="entry name" value="2CSK_N"/>
    <property type="match status" value="1"/>
</dbReference>
<keyword evidence="4" id="KW-0597">Phosphoprotein</keyword>
<evidence type="ECO:0000256" key="11">
    <source>
        <dbReference type="SAM" id="MobiDB-lite"/>
    </source>
</evidence>
<dbReference type="InterPro" id="IPR036890">
    <property type="entry name" value="HATPase_C_sf"/>
</dbReference>
<dbReference type="CDD" id="cd00082">
    <property type="entry name" value="HisKA"/>
    <property type="match status" value="1"/>
</dbReference>
<evidence type="ECO:0000259" key="13">
    <source>
        <dbReference type="PROSITE" id="PS50109"/>
    </source>
</evidence>
<dbReference type="AlphaFoldDB" id="A0A318SLR3"/>
<dbReference type="InterPro" id="IPR003661">
    <property type="entry name" value="HisK_dim/P_dom"/>
</dbReference>
<dbReference type="SMART" id="SM00387">
    <property type="entry name" value="HATPase_c"/>
    <property type="match status" value="1"/>
</dbReference>
<protein>
    <recommendedName>
        <fullName evidence="3">histidine kinase</fullName>
        <ecNumber evidence="3">2.7.13.3</ecNumber>
    </recommendedName>
</protein>
<comment type="caution">
    <text evidence="15">The sequence shown here is derived from an EMBL/GenBank/DDBJ whole genome shotgun (WGS) entry which is preliminary data.</text>
</comment>
<dbReference type="SMART" id="SM00388">
    <property type="entry name" value="HisKA"/>
    <property type="match status" value="1"/>
</dbReference>
<dbReference type="Gene3D" id="1.10.287.130">
    <property type="match status" value="1"/>
</dbReference>
<evidence type="ECO:0000256" key="10">
    <source>
        <dbReference type="ARBA" id="ARBA00023136"/>
    </source>
</evidence>
<dbReference type="Pfam" id="PF02518">
    <property type="entry name" value="HATPase_c"/>
    <property type="match status" value="1"/>
</dbReference>